<dbReference type="AlphaFoldDB" id="A0AAE0BDH8"/>
<evidence type="ECO:0000313" key="2">
    <source>
        <dbReference type="Proteomes" id="UP001190700"/>
    </source>
</evidence>
<comment type="caution">
    <text evidence="1">The sequence shown here is derived from an EMBL/GenBank/DDBJ whole genome shotgun (WGS) entry which is preliminary data.</text>
</comment>
<organism evidence="1 2">
    <name type="scientific">Cymbomonas tetramitiformis</name>
    <dbReference type="NCBI Taxonomy" id="36881"/>
    <lineage>
        <taxon>Eukaryota</taxon>
        <taxon>Viridiplantae</taxon>
        <taxon>Chlorophyta</taxon>
        <taxon>Pyramimonadophyceae</taxon>
        <taxon>Pyramimonadales</taxon>
        <taxon>Pyramimonadaceae</taxon>
        <taxon>Cymbomonas</taxon>
    </lineage>
</organism>
<dbReference type="EMBL" id="LGRX02035483">
    <property type="protein sequence ID" value="KAK3234583.1"/>
    <property type="molecule type" value="Genomic_DNA"/>
</dbReference>
<reference evidence="1 2" key="1">
    <citation type="journal article" date="2015" name="Genome Biol. Evol.">
        <title>Comparative Genomics of a Bacterivorous Green Alga Reveals Evolutionary Causalities and Consequences of Phago-Mixotrophic Mode of Nutrition.</title>
        <authorList>
            <person name="Burns J.A."/>
            <person name="Paasch A."/>
            <person name="Narechania A."/>
            <person name="Kim E."/>
        </authorList>
    </citation>
    <scope>NUCLEOTIDE SEQUENCE [LARGE SCALE GENOMIC DNA]</scope>
    <source>
        <strain evidence="1 2">PLY_AMNH</strain>
    </source>
</reference>
<dbReference type="Proteomes" id="UP001190700">
    <property type="component" value="Unassembled WGS sequence"/>
</dbReference>
<gene>
    <name evidence="1" type="ORF">CYMTET_55134</name>
</gene>
<keyword evidence="2" id="KW-1185">Reference proteome</keyword>
<evidence type="ECO:0000313" key="1">
    <source>
        <dbReference type="EMBL" id="KAK3234583.1"/>
    </source>
</evidence>
<protein>
    <recommendedName>
        <fullName evidence="3">Protein kinase domain-containing protein</fullName>
    </recommendedName>
</protein>
<accession>A0AAE0BDH8</accession>
<proteinExistence type="predicted"/>
<evidence type="ECO:0008006" key="3">
    <source>
        <dbReference type="Google" id="ProtNLM"/>
    </source>
</evidence>
<sequence>MSDLFDNVKLYLTQKTKNKCLLVPDIVRILGKEEVYRRIDEPVYTSRTTSVWRYRSQATGQIIVLKIIMAHDFNIADTVERHADYRSKLLRMVSREIRLIPTNDDTVIVPHAGLYRSDDDCGRLSSERRCTFYEMCALNTHTQREHHVIWGAQLMQNAACSLNIVVKNLHTAGTDSNFAYFHLAKTVISKLAYLKKTRQMCHVDFKWENCGMFLTKDGIDIKLLDTAGIVHRRVQGKIGTTYPAAFWHRNTVRNPDTVSDEDAMLWCIGVSLLQLSNPTKYGAIASAFSHRNNVFKNVRLTENLLRKLIDPIQSAIHEQVFFSLATRCMRISKSKSIQSVCALERKFKQFELVLNIQNNSGREFLRMYAVAHVKQTAIRPAATSAIALQS</sequence>
<name>A0AAE0BDH8_9CHLO</name>